<feature type="transmembrane region" description="Helical" evidence="1">
    <location>
        <begin position="106"/>
        <end position="136"/>
    </location>
</feature>
<keyword evidence="1" id="KW-0812">Transmembrane</keyword>
<dbReference type="InterPro" id="IPR046278">
    <property type="entry name" value="DUF6311"/>
</dbReference>
<sequence>MEVSSSIVYTDSLPLLAIPLKLLTVVFPEVPQYTGFWIFLCFILQSVVSYKLLLRWTQDSIYALICCAFFSFAPVFIFRLVGHFALAGQWVILLALYFYFDRTFSILRWLLVSLLAVSIHAYLLAMVFAIYGAALLKAGLKQRQKWTVLLVSLLATAIAVAFAMWAIGYFVVKGGQAAGGFGIYRMDLIALWNPGFKEFSRFLRPNNGALDNLEGFNYLGLGMLLLCSYAALSSVVRREGAGLLKRTAFEPLSWMLLGIFIYALSNTVSWAGAPVFEYSLPLWISSLTNTFRASGRFFWVTYYVIFLMAFLLAWKWAGKRARYIALCALIIQFYDVQVFQRFLVSHFAQENSYRKEFSGYPWDAAVVGKRNLIALYPDQMTPYWMQFGEFAAQHDLNMNFGWFARVDPAAKERQAELLRIKMETHDFQKEDIYLLPAGQCGLWLGKAASGFHCQETKYAGVLFFDPGKD</sequence>
<proteinExistence type="predicted"/>
<name>A0A178L7K7_9PSED</name>
<gene>
    <name evidence="4" type="ORF">A4V15_07460</name>
</gene>
<feature type="transmembrane region" description="Helical" evidence="1">
    <location>
        <begin position="296"/>
        <end position="314"/>
    </location>
</feature>
<feature type="transmembrane region" description="Helical" evidence="1">
    <location>
        <begin position="148"/>
        <end position="172"/>
    </location>
</feature>
<evidence type="ECO:0000313" key="5">
    <source>
        <dbReference type="Proteomes" id="UP000078356"/>
    </source>
</evidence>
<dbReference type="InterPro" id="IPR058671">
    <property type="entry name" value="DUF6311_C"/>
</dbReference>
<feature type="domain" description="DUF6311" evidence="2">
    <location>
        <begin position="2"/>
        <end position="337"/>
    </location>
</feature>
<evidence type="ECO:0008006" key="6">
    <source>
        <dbReference type="Google" id="ProtNLM"/>
    </source>
</evidence>
<protein>
    <recommendedName>
        <fullName evidence="6">Glycosyltransferase RgtA/B/C/D-like domain-containing protein</fullName>
    </recommendedName>
</protein>
<dbReference type="EMBL" id="LWCR01000056">
    <property type="protein sequence ID" value="OAN24883.1"/>
    <property type="molecule type" value="Genomic_DNA"/>
</dbReference>
<evidence type="ECO:0000259" key="3">
    <source>
        <dbReference type="Pfam" id="PF25853"/>
    </source>
</evidence>
<evidence type="ECO:0000259" key="2">
    <source>
        <dbReference type="Pfam" id="PF19830"/>
    </source>
</evidence>
<feature type="transmembrane region" description="Helical" evidence="1">
    <location>
        <begin position="215"/>
        <end position="232"/>
    </location>
</feature>
<dbReference type="Pfam" id="PF19830">
    <property type="entry name" value="DUF6311"/>
    <property type="match status" value="1"/>
</dbReference>
<organism evidence="4 5">
    <name type="scientific">Pseudomonas oryzihabitans</name>
    <dbReference type="NCBI Taxonomy" id="47885"/>
    <lineage>
        <taxon>Bacteria</taxon>
        <taxon>Pseudomonadati</taxon>
        <taxon>Pseudomonadota</taxon>
        <taxon>Gammaproteobacteria</taxon>
        <taxon>Pseudomonadales</taxon>
        <taxon>Pseudomonadaceae</taxon>
        <taxon>Pseudomonas</taxon>
    </lineage>
</organism>
<feature type="transmembrane region" description="Helical" evidence="1">
    <location>
        <begin position="252"/>
        <end position="276"/>
    </location>
</feature>
<dbReference type="Pfam" id="PF25853">
    <property type="entry name" value="DUF6311_C"/>
    <property type="match status" value="1"/>
</dbReference>
<dbReference type="Proteomes" id="UP000078356">
    <property type="component" value="Unassembled WGS sequence"/>
</dbReference>
<comment type="caution">
    <text evidence="4">The sequence shown here is derived from an EMBL/GenBank/DDBJ whole genome shotgun (WGS) entry which is preliminary data.</text>
</comment>
<evidence type="ECO:0000313" key="4">
    <source>
        <dbReference type="EMBL" id="OAN24883.1"/>
    </source>
</evidence>
<keyword evidence="1" id="KW-1133">Transmembrane helix</keyword>
<feature type="transmembrane region" description="Helical" evidence="1">
    <location>
        <begin position="34"/>
        <end position="54"/>
    </location>
</feature>
<accession>A0A178L7K7</accession>
<feature type="transmembrane region" description="Helical" evidence="1">
    <location>
        <begin position="60"/>
        <end position="77"/>
    </location>
</feature>
<dbReference type="AlphaFoldDB" id="A0A178L7K7"/>
<reference evidence="4 5" key="1">
    <citation type="submission" date="2016-04" db="EMBL/GenBank/DDBJ databases">
        <title>Draft Genome Sequences of Staphylococcus capitis Strain H36, S. capitis Strain H65, S. cohnii Strain H62, S. hominis Strain H69, Mycobacterium iranicum Strain H39, Plantibacter sp. Strain H53, Pseudomonas oryzihabitans Strain H72, and Microbacterium sp. Strain H83, isolated from residential settings.</title>
        <authorList>
            <person name="Lymperopoulou D."/>
            <person name="Adams R.I."/>
            <person name="Lindow S."/>
            <person name="Coil D.A."/>
            <person name="Jospin G."/>
            <person name="Eisen J.A."/>
        </authorList>
    </citation>
    <scope>NUCLEOTIDE SEQUENCE [LARGE SCALE GENOMIC DNA]</scope>
    <source>
        <strain evidence="4 5">H72</strain>
    </source>
</reference>
<evidence type="ECO:0000256" key="1">
    <source>
        <dbReference type="SAM" id="Phobius"/>
    </source>
</evidence>
<feature type="domain" description="DUF6311" evidence="3">
    <location>
        <begin position="362"/>
        <end position="455"/>
    </location>
</feature>
<keyword evidence="1" id="KW-0472">Membrane</keyword>